<protein>
    <submittedName>
        <fullName evidence="1">Uncharacterized protein</fullName>
    </submittedName>
</protein>
<name>K5DZ08_RHOBT</name>
<evidence type="ECO:0000313" key="1">
    <source>
        <dbReference type="EMBL" id="EKJ98685.1"/>
    </source>
</evidence>
<dbReference type="AlphaFoldDB" id="K5DZ08"/>
<comment type="caution">
    <text evidence="1">The sequence shown here is derived from an EMBL/GenBank/DDBJ whole genome shotgun (WGS) entry which is preliminary data.</text>
</comment>
<proteinExistence type="predicted"/>
<dbReference type="Proteomes" id="UP000007993">
    <property type="component" value="Unassembled WGS sequence"/>
</dbReference>
<gene>
    <name evidence="1" type="ORF">RBSH_05998</name>
</gene>
<accession>K5DZ08</accession>
<evidence type="ECO:0000313" key="2">
    <source>
        <dbReference type="Proteomes" id="UP000007993"/>
    </source>
</evidence>
<dbReference type="RefSeq" id="WP_007335316.1">
    <property type="nucleotide sequence ID" value="NZ_AMCW01000173.1"/>
</dbReference>
<sequence>MIPAPSFDPCRPNRRRRAPRRGLAALVLVLALALLVGTFAIVIGKTAANSRKHERDQQMIALLESAIHTAQTLGDELASGLRLPVDDDANVWIDVKLIDSDDQSKQIEATLVRNDRPGISIRRQLRGNS</sequence>
<dbReference type="EMBL" id="AMCW01000173">
    <property type="protein sequence ID" value="EKJ98685.1"/>
    <property type="molecule type" value="Genomic_DNA"/>
</dbReference>
<dbReference type="PATRIC" id="fig|993517.3.peg.6496"/>
<reference evidence="1 2" key="1">
    <citation type="journal article" date="2013" name="Mar. Genomics">
        <title>Expression of sulfatases in Rhodopirellula baltica and the diversity of sulfatases in the genus Rhodopirellula.</title>
        <authorList>
            <person name="Wegner C.E."/>
            <person name="Richter-Heitmann T."/>
            <person name="Klindworth A."/>
            <person name="Klockow C."/>
            <person name="Richter M."/>
            <person name="Achstetter T."/>
            <person name="Glockner F.O."/>
            <person name="Harder J."/>
        </authorList>
    </citation>
    <scope>NUCLEOTIDE SEQUENCE [LARGE SCALE GENOMIC DNA]</scope>
    <source>
        <strain evidence="1 2">SH28</strain>
    </source>
</reference>
<organism evidence="1 2">
    <name type="scientific">Rhodopirellula baltica SH28</name>
    <dbReference type="NCBI Taxonomy" id="993517"/>
    <lineage>
        <taxon>Bacteria</taxon>
        <taxon>Pseudomonadati</taxon>
        <taxon>Planctomycetota</taxon>
        <taxon>Planctomycetia</taxon>
        <taxon>Pirellulales</taxon>
        <taxon>Pirellulaceae</taxon>
        <taxon>Rhodopirellula</taxon>
    </lineage>
</organism>